<accession>A0A4Y7TA88</accession>
<dbReference type="Proteomes" id="UP000298030">
    <property type="component" value="Unassembled WGS sequence"/>
</dbReference>
<gene>
    <name evidence="2" type="ORF">FA13DRAFT_1791792</name>
</gene>
<feature type="region of interest" description="Disordered" evidence="1">
    <location>
        <begin position="134"/>
        <end position="186"/>
    </location>
</feature>
<reference evidence="2 3" key="1">
    <citation type="journal article" date="2019" name="Nat. Ecol. Evol.">
        <title>Megaphylogeny resolves global patterns of mushroom evolution.</title>
        <authorList>
            <person name="Varga T."/>
            <person name="Krizsan K."/>
            <person name="Foldi C."/>
            <person name="Dima B."/>
            <person name="Sanchez-Garcia M."/>
            <person name="Sanchez-Ramirez S."/>
            <person name="Szollosi G.J."/>
            <person name="Szarkandi J.G."/>
            <person name="Papp V."/>
            <person name="Albert L."/>
            <person name="Andreopoulos W."/>
            <person name="Angelini C."/>
            <person name="Antonin V."/>
            <person name="Barry K.W."/>
            <person name="Bougher N.L."/>
            <person name="Buchanan P."/>
            <person name="Buyck B."/>
            <person name="Bense V."/>
            <person name="Catcheside P."/>
            <person name="Chovatia M."/>
            <person name="Cooper J."/>
            <person name="Damon W."/>
            <person name="Desjardin D."/>
            <person name="Finy P."/>
            <person name="Geml J."/>
            <person name="Haridas S."/>
            <person name="Hughes K."/>
            <person name="Justo A."/>
            <person name="Karasinski D."/>
            <person name="Kautmanova I."/>
            <person name="Kiss B."/>
            <person name="Kocsube S."/>
            <person name="Kotiranta H."/>
            <person name="LaButti K.M."/>
            <person name="Lechner B.E."/>
            <person name="Liimatainen K."/>
            <person name="Lipzen A."/>
            <person name="Lukacs Z."/>
            <person name="Mihaltcheva S."/>
            <person name="Morgado L.N."/>
            <person name="Niskanen T."/>
            <person name="Noordeloos M.E."/>
            <person name="Ohm R.A."/>
            <person name="Ortiz-Santana B."/>
            <person name="Ovrebo C."/>
            <person name="Racz N."/>
            <person name="Riley R."/>
            <person name="Savchenko A."/>
            <person name="Shiryaev A."/>
            <person name="Soop K."/>
            <person name="Spirin V."/>
            <person name="Szebenyi C."/>
            <person name="Tomsovsky M."/>
            <person name="Tulloss R.E."/>
            <person name="Uehling J."/>
            <person name="Grigoriev I.V."/>
            <person name="Vagvolgyi C."/>
            <person name="Papp T."/>
            <person name="Martin F.M."/>
            <person name="Miettinen O."/>
            <person name="Hibbett D.S."/>
            <person name="Nagy L.G."/>
        </authorList>
    </citation>
    <scope>NUCLEOTIDE SEQUENCE [LARGE SCALE GENOMIC DNA]</scope>
    <source>
        <strain evidence="2 3">FP101781</strain>
    </source>
</reference>
<dbReference type="EMBL" id="QPFP01000020">
    <property type="protein sequence ID" value="TEB31083.1"/>
    <property type="molecule type" value="Genomic_DNA"/>
</dbReference>
<feature type="region of interest" description="Disordered" evidence="1">
    <location>
        <begin position="1"/>
        <end position="122"/>
    </location>
</feature>
<keyword evidence="3" id="KW-1185">Reference proteome</keyword>
<evidence type="ECO:0000313" key="2">
    <source>
        <dbReference type="EMBL" id="TEB31083.1"/>
    </source>
</evidence>
<name>A0A4Y7TA88_COPMI</name>
<proteinExistence type="predicted"/>
<feature type="compositionally biased region" description="Polar residues" evidence="1">
    <location>
        <begin position="112"/>
        <end position="122"/>
    </location>
</feature>
<organism evidence="2 3">
    <name type="scientific">Coprinellus micaceus</name>
    <name type="common">Glistening ink-cap mushroom</name>
    <name type="synonym">Coprinus micaceus</name>
    <dbReference type="NCBI Taxonomy" id="71717"/>
    <lineage>
        <taxon>Eukaryota</taxon>
        <taxon>Fungi</taxon>
        <taxon>Dikarya</taxon>
        <taxon>Basidiomycota</taxon>
        <taxon>Agaricomycotina</taxon>
        <taxon>Agaricomycetes</taxon>
        <taxon>Agaricomycetidae</taxon>
        <taxon>Agaricales</taxon>
        <taxon>Agaricineae</taxon>
        <taxon>Psathyrellaceae</taxon>
        <taxon>Coprinellus</taxon>
    </lineage>
</organism>
<feature type="compositionally biased region" description="Polar residues" evidence="1">
    <location>
        <begin position="45"/>
        <end position="57"/>
    </location>
</feature>
<dbReference type="OrthoDB" id="3114654at2759"/>
<sequence length="247" mass="26564">MSSRYPLCNRDRLIPSQDPGNVAANAGESFVAPSGSVPVGMAPGDSQQTLLSDTSTPGMFDEPPPAQRAGGEAMPSPDRPAEEDRTPASHGVGSDDTGTGIARMPEPATHMGPNSTRRGRTTVSEELEGFLSDSSFNNLNRVQKHRVHRREEAQRRPRSPSTSSRGEGPSNKTKGKGPDPGDWGIDTSESEIELQKAAMESLAKQKDNHVIFEDGIDTSANAIMPTARLTLQSPLLDMFLLRGVRDY</sequence>
<evidence type="ECO:0000256" key="1">
    <source>
        <dbReference type="SAM" id="MobiDB-lite"/>
    </source>
</evidence>
<dbReference type="AlphaFoldDB" id="A0A4Y7TA88"/>
<evidence type="ECO:0000313" key="3">
    <source>
        <dbReference type="Proteomes" id="UP000298030"/>
    </source>
</evidence>
<comment type="caution">
    <text evidence="2">The sequence shown here is derived from an EMBL/GenBank/DDBJ whole genome shotgun (WGS) entry which is preliminary data.</text>
</comment>
<protein>
    <submittedName>
        <fullName evidence="2">Uncharacterized protein</fullName>
    </submittedName>
</protein>